<protein>
    <submittedName>
        <fullName evidence="3">Short-chain dehydrogenase</fullName>
    </submittedName>
</protein>
<dbReference type="Pfam" id="PF13561">
    <property type="entry name" value="adh_short_C2"/>
    <property type="match status" value="1"/>
</dbReference>
<dbReference type="InterPro" id="IPR036291">
    <property type="entry name" value="NAD(P)-bd_dom_sf"/>
</dbReference>
<dbReference type="PANTHER" id="PTHR43943:SF2">
    <property type="entry name" value="DEHYDROGENASE_REDUCTASE 4"/>
    <property type="match status" value="1"/>
</dbReference>
<dbReference type="InterPro" id="IPR057326">
    <property type="entry name" value="KR_dom"/>
</dbReference>
<dbReference type="EMBL" id="PHIG01000005">
    <property type="protein sequence ID" value="PJK31382.1"/>
    <property type="molecule type" value="Genomic_DNA"/>
</dbReference>
<organism evidence="3 4">
    <name type="scientific">Minwuia thermotolerans</name>
    <dbReference type="NCBI Taxonomy" id="2056226"/>
    <lineage>
        <taxon>Bacteria</taxon>
        <taxon>Pseudomonadati</taxon>
        <taxon>Pseudomonadota</taxon>
        <taxon>Alphaproteobacteria</taxon>
        <taxon>Minwuiales</taxon>
        <taxon>Minwuiaceae</taxon>
        <taxon>Minwuia</taxon>
    </lineage>
</organism>
<reference evidence="3 4" key="1">
    <citation type="submission" date="2017-11" db="EMBL/GenBank/DDBJ databases">
        <title>Draft genome sequence of Rhizobiales bacterium SY3-13.</title>
        <authorList>
            <person name="Sun C."/>
        </authorList>
    </citation>
    <scope>NUCLEOTIDE SEQUENCE [LARGE SCALE GENOMIC DNA]</scope>
    <source>
        <strain evidence="3 4">SY3-13</strain>
    </source>
</reference>
<dbReference type="PRINTS" id="PR00081">
    <property type="entry name" value="GDHRDH"/>
</dbReference>
<dbReference type="InterPro" id="IPR002347">
    <property type="entry name" value="SDR_fam"/>
</dbReference>
<dbReference type="CDD" id="cd05233">
    <property type="entry name" value="SDR_c"/>
    <property type="match status" value="1"/>
</dbReference>
<comment type="similarity">
    <text evidence="1">Belongs to the short-chain dehydrogenases/reductases (SDR) family.</text>
</comment>
<evidence type="ECO:0000313" key="3">
    <source>
        <dbReference type="EMBL" id="PJK31382.1"/>
    </source>
</evidence>
<keyword evidence="4" id="KW-1185">Reference proteome</keyword>
<gene>
    <name evidence="3" type="ORF">CVT23_01495</name>
</gene>
<dbReference type="Gene3D" id="3.40.50.720">
    <property type="entry name" value="NAD(P)-binding Rossmann-like Domain"/>
    <property type="match status" value="1"/>
</dbReference>
<dbReference type="OrthoDB" id="7500984at2"/>
<dbReference type="NCBIfam" id="NF005559">
    <property type="entry name" value="PRK07231.1"/>
    <property type="match status" value="1"/>
</dbReference>
<evidence type="ECO:0000259" key="2">
    <source>
        <dbReference type="SMART" id="SM00822"/>
    </source>
</evidence>
<name>A0A2M9G6P5_9PROT</name>
<dbReference type="SMART" id="SM00822">
    <property type="entry name" value="PKS_KR"/>
    <property type="match status" value="1"/>
</dbReference>
<proteinExistence type="inferred from homology"/>
<dbReference type="PRINTS" id="PR00080">
    <property type="entry name" value="SDRFAMILY"/>
</dbReference>
<accession>A0A2M9G6P5</accession>
<dbReference type="FunFam" id="3.40.50.720:FF:000084">
    <property type="entry name" value="Short-chain dehydrogenase reductase"/>
    <property type="match status" value="1"/>
</dbReference>
<dbReference type="RefSeq" id="WP_109793808.1">
    <property type="nucleotide sequence ID" value="NZ_PHIG01000005.1"/>
</dbReference>
<dbReference type="AlphaFoldDB" id="A0A2M9G6P5"/>
<feature type="domain" description="Ketoreductase" evidence="2">
    <location>
        <begin position="10"/>
        <end position="190"/>
    </location>
</feature>
<dbReference type="SUPFAM" id="SSF51735">
    <property type="entry name" value="NAD(P)-binding Rossmann-fold domains"/>
    <property type="match status" value="1"/>
</dbReference>
<dbReference type="PANTHER" id="PTHR43943">
    <property type="entry name" value="DEHYDROGENASE/REDUCTASE (SDR FAMILY) MEMBER 4"/>
    <property type="match status" value="1"/>
</dbReference>
<evidence type="ECO:0000313" key="4">
    <source>
        <dbReference type="Proteomes" id="UP000229498"/>
    </source>
</evidence>
<evidence type="ECO:0000256" key="1">
    <source>
        <dbReference type="ARBA" id="ARBA00006484"/>
    </source>
</evidence>
<dbReference type="InterPro" id="IPR020904">
    <property type="entry name" value="Sc_DH/Rdtase_CS"/>
</dbReference>
<dbReference type="PROSITE" id="PS00061">
    <property type="entry name" value="ADH_SHORT"/>
    <property type="match status" value="1"/>
</dbReference>
<sequence length="258" mass="27017">MRHLFDLSGKTAVVTGGSRGIGKAICQALAAHGAKVVVASRKLDACQAVVDEITADGGEATAIACNITHREDLGKLVEQSKAAYGQIDIMICNAAVNPFMGSNLDIPDDAFDKIMTCNVQSNLWLAQMVVPEMQARKDGAFIVVSSIGGLKGSAALGAYAISKAADMQLVRNLASEFSKDNIRFNCIAPGLVKTDFAKALWSDEDRASRRIKGTPLNRLGEPEDIAGIAVYLAAPAGSWTTGQTFVIDGGVMANATAG</sequence>
<comment type="caution">
    <text evidence="3">The sequence shown here is derived from an EMBL/GenBank/DDBJ whole genome shotgun (WGS) entry which is preliminary data.</text>
</comment>
<dbReference type="Proteomes" id="UP000229498">
    <property type="component" value="Unassembled WGS sequence"/>
</dbReference>